<proteinExistence type="predicted"/>
<dbReference type="AlphaFoldDB" id="A0A6M3M5L8"/>
<evidence type="ECO:0008006" key="2">
    <source>
        <dbReference type="Google" id="ProtNLM"/>
    </source>
</evidence>
<dbReference type="InterPro" id="IPR020288">
    <property type="entry name" value="Sheath_initiator"/>
</dbReference>
<protein>
    <recommendedName>
        <fullName evidence="2">Baseplate protein</fullName>
    </recommendedName>
</protein>
<sequence length="120" mass="13868">MSTIRVRRLDENWDPVYGSGTDDYIFDQEAVMQIIESRLRLWQGEWWENLKEGLPMFQRIIGKLGTNKDIADRILQNRILGTPHVISIVKFVSEFTGTTRGYECEATVNTEFGTLIVTNI</sequence>
<reference evidence="1" key="1">
    <citation type="submission" date="2020-03" db="EMBL/GenBank/DDBJ databases">
        <title>The deep terrestrial virosphere.</title>
        <authorList>
            <person name="Holmfeldt K."/>
            <person name="Nilsson E."/>
            <person name="Simone D."/>
            <person name="Lopez-Fernandez M."/>
            <person name="Wu X."/>
            <person name="de Brujin I."/>
            <person name="Lundin D."/>
            <person name="Andersson A."/>
            <person name="Bertilsson S."/>
            <person name="Dopson M."/>
        </authorList>
    </citation>
    <scope>NUCLEOTIDE SEQUENCE</scope>
    <source>
        <strain evidence="1">MM171B01159</strain>
    </source>
</reference>
<evidence type="ECO:0000313" key="1">
    <source>
        <dbReference type="EMBL" id="QJB02588.1"/>
    </source>
</evidence>
<organism evidence="1">
    <name type="scientific">viral metagenome</name>
    <dbReference type="NCBI Taxonomy" id="1070528"/>
    <lineage>
        <taxon>unclassified sequences</taxon>
        <taxon>metagenomes</taxon>
        <taxon>organismal metagenomes</taxon>
    </lineage>
</organism>
<gene>
    <name evidence="1" type="ORF">MM171B01159_0006</name>
</gene>
<accession>A0A6M3M5L8</accession>
<dbReference type="Pfam" id="PF10934">
    <property type="entry name" value="Sheath_initiator"/>
    <property type="match status" value="1"/>
</dbReference>
<dbReference type="EMBL" id="MT143794">
    <property type="protein sequence ID" value="QJB02588.1"/>
    <property type="molecule type" value="Genomic_DNA"/>
</dbReference>
<name>A0A6M3M5L8_9ZZZZ</name>